<dbReference type="Pfam" id="PF13692">
    <property type="entry name" value="Glyco_trans_1_4"/>
    <property type="match status" value="1"/>
</dbReference>
<evidence type="ECO:0000313" key="2">
    <source>
        <dbReference type="Proteomes" id="UP000559010"/>
    </source>
</evidence>
<dbReference type="Proteomes" id="UP000559010">
    <property type="component" value="Unassembled WGS sequence"/>
</dbReference>
<comment type="caution">
    <text evidence="1">The sequence shown here is derived from an EMBL/GenBank/DDBJ whole genome shotgun (WGS) entry which is preliminary data.</text>
</comment>
<dbReference type="CDD" id="cd03811">
    <property type="entry name" value="GT4_GT28_WabH-like"/>
    <property type="match status" value="1"/>
</dbReference>
<protein>
    <submittedName>
        <fullName evidence="1">Glycosyltransferase</fullName>
    </submittedName>
</protein>
<keyword evidence="2" id="KW-1185">Reference proteome</keyword>
<name>A0A848IWW1_9BACT</name>
<dbReference type="RefSeq" id="WP_169681131.1">
    <property type="nucleotide sequence ID" value="NZ_JABBNU010000006.1"/>
</dbReference>
<evidence type="ECO:0000313" key="1">
    <source>
        <dbReference type="EMBL" id="NMM48807.1"/>
    </source>
</evidence>
<proteinExistence type="predicted"/>
<dbReference type="AlphaFoldDB" id="A0A848IWW1"/>
<dbReference type="SUPFAM" id="SSF53756">
    <property type="entry name" value="UDP-Glycosyltransferase/glycogen phosphorylase"/>
    <property type="match status" value="1"/>
</dbReference>
<reference evidence="1 2" key="1">
    <citation type="submission" date="2020-04" db="EMBL/GenBank/DDBJ databases">
        <title>Flammeovirgaceae bacterium KN852 isolated from deep sea.</title>
        <authorList>
            <person name="Zhang D.-C."/>
        </authorList>
    </citation>
    <scope>NUCLEOTIDE SEQUENCE [LARGE SCALE GENOMIC DNA]</scope>
    <source>
        <strain evidence="1 2">KN852</strain>
    </source>
</reference>
<keyword evidence="1" id="KW-0808">Transferase</keyword>
<sequence length="415" mass="47099">MPKERIILLIPNIEYGGAQKSFVSLANELSHIYEVIVCVFYIPEKFGYKLNDNVEIVELDNSTSDNLFGKGVNFFKRLNRLNEIISSYSVEIVVSFLEGANYINCLSKANNKIISIRGSIFSDQTITGVVGLARKYFLMPLLYPMAKSIIVVNEGIKNELRKFKFISTNKIKVIVNFYDSEKIEDSSLLPKPAGFGQLYDKSKILVTVGRLAPEKGYNYLLEIFNEFSVKNSVYKLVIVGDGAQKTELINHAEYLFGKENVWHSEHEKDYRSIKERKVFFIGYSDNPYKWMKSAKAYLLTSTSEGYPNVLRESMIVGTPVISSDCPDGPRHMLSDNCIMSDSNDYPEIYSRGVLLDAFKPDDVNAKAKIKSWVDGLEKVLGDENLLGRISSSGKEWSQTLSKEKIIDLWLQVIKK</sequence>
<dbReference type="GO" id="GO:0016740">
    <property type="term" value="F:transferase activity"/>
    <property type="evidence" value="ECO:0007669"/>
    <property type="project" value="UniProtKB-KW"/>
</dbReference>
<accession>A0A848IWW1</accession>
<dbReference type="PANTHER" id="PTHR12526">
    <property type="entry name" value="GLYCOSYLTRANSFERASE"/>
    <property type="match status" value="1"/>
</dbReference>
<dbReference type="Gene3D" id="3.40.50.2000">
    <property type="entry name" value="Glycogen Phosphorylase B"/>
    <property type="match status" value="2"/>
</dbReference>
<organism evidence="1 2">
    <name type="scientific">Marinigracilibium pacificum</name>
    <dbReference type="NCBI Taxonomy" id="2729599"/>
    <lineage>
        <taxon>Bacteria</taxon>
        <taxon>Pseudomonadati</taxon>
        <taxon>Bacteroidota</taxon>
        <taxon>Cytophagia</taxon>
        <taxon>Cytophagales</taxon>
        <taxon>Flammeovirgaceae</taxon>
        <taxon>Marinigracilibium</taxon>
    </lineage>
</organism>
<dbReference type="PANTHER" id="PTHR12526:SF630">
    <property type="entry name" value="GLYCOSYLTRANSFERASE"/>
    <property type="match status" value="1"/>
</dbReference>
<gene>
    <name evidence="1" type="ORF">HH304_10385</name>
</gene>
<dbReference type="EMBL" id="JABBNU010000006">
    <property type="protein sequence ID" value="NMM48807.1"/>
    <property type="molecule type" value="Genomic_DNA"/>
</dbReference>